<dbReference type="InterPro" id="IPR031550">
    <property type="entry name" value="Rad61_Wapl"/>
</dbReference>
<evidence type="ECO:0000313" key="3">
    <source>
        <dbReference type="EMBL" id="SCU80451.1"/>
    </source>
</evidence>
<feature type="region of interest" description="Disordered" evidence="1">
    <location>
        <begin position="87"/>
        <end position="119"/>
    </location>
</feature>
<dbReference type="InterPro" id="IPR038496">
    <property type="entry name" value="Rad61_Wapl_sf"/>
</dbReference>
<feature type="compositionally biased region" description="Polar residues" evidence="1">
    <location>
        <begin position="151"/>
        <end position="164"/>
    </location>
</feature>
<gene>
    <name evidence="3" type="ORF">LADA_0B07536G</name>
</gene>
<feature type="region of interest" description="Disordered" evidence="1">
    <location>
        <begin position="182"/>
        <end position="201"/>
    </location>
</feature>
<proteinExistence type="predicted"/>
<keyword evidence="4" id="KW-1185">Reference proteome</keyword>
<reference evidence="4" key="1">
    <citation type="submission" date="2016-03" db="EMBL/GenBank/DDBJ databases">
        <authorList>
            <person name="Devillers H."/>
        </authorList>
    </citation>
    <scope>NUCLEOTIDE SEQUENCE [LARGE SCALE GENOMIC DNA]</scope>
</reference>
<protein>
    <submittedName>
        <fullName evidence="3">LADA_0B07536g1_1</fullName>
    </submittedName>
</protein>
<dbReference type="Gene3D" id="1.25.10.60">
    <property type="entry name" value="Rad61, Wapl domain"/>
    <property type="match status" value="1"/>
</dbReference>
<dbReference type="OrthoDB" id="4069585at2759"/>
<evidence type="ECO:0000256" key="1">
    <source>
        <dbReference type="SAM" id="MobiDB-lite"/>
    </source>
</evidence>
<organism evidence="3 4">
    <name type="scientific">Lachancea dasiensis</name>
    <dbReference type="NCBI Taxonomy" id="1072105"/>
    <lineage>
        <taxon>Eukaryota</taxon>
        <taxon>Fungi</taxon>
        <taxon>Dikarya</taxon>
        <taxon>Ascomycota</taxon>
        <taxon>Saccharomycotina</taxon>
        <taxon>Saccharomycetes</taxon>
        <taxon>Saccharomycetales</taxon>
        <taxon>Saccharomycetaceae</taxon>
        <taxon>Lachancea</taxon>
    </lineage>
</organism>
<evidence type="ECO:0000313" key="4">
    <source>
        <dbReference type="Proteomes" id="UP000190274"/>
    </source>
</evidence>
<dbReference type="Proteomes" id="UP000190274">
    <property type="component" value="Chromosome B"/>
</dbReference>
<sequence>MRTYGRHGRFRSLIASQELSSESFSDEERNWDTFTSDEPFEALTPKSSLGGEPNPKVMHCAEKSAHGKTATRLEVLDFLDEQPLKRRKKTLQHSTRVDPDNTSDCDSSTISSSQAERSFQSTIQDANKMISTIGEAVNRGNPDWQLAGSALSENPTASGSSSTRITYGKNRTMVFNEDDEGVASYSSDEDHNSREFSQSTQHFNQLKSTGETLGYQDELEFMLQRDATMTAPAKRSRLLDVALAFLKSPEMLEYAIKHHQTEVCESVLDLCSFENYTFVHVGGFVLSQLRLQPDNSLWNSIGLRNLLLQLVHPESDYTDRAVTEVLLSRYNEFLQLVGSTSGLLYGLKLWNVSLDHHDVVDSRECDIAIRLLEENCSYPHDLFKVAEKILCKSSSQAVPLSRWFEALVSWFPAHITDDGLVKALVKATNDNTQLQGRGAEKVFEASLSFLLEYLHSAQNLEDVVVLHLGLCLNVIQIQGVLQVALGEKMLDRLYCMLKDLHKLSDKGCAYKFKHNMYLLICCYISLHQSLSFQLAERKFVETQLKAFASEVKLYNTSIYASICTVLESIAV</sequence>
<feature type="region of interest" description="Disordered" evidence="1">
    <location>
        <begin position="144"/>
        <end position="164"/>
    </location>
</feature>
<dbReference type="Pfam" id="PF16997">
    <property type="entry name" value="Wap1"/>
    <property type="match status" value="1"/>
</dbReference>
<dbReference type="AlphaFoldDB" id="A0A1G4IU41"/>
<dbReference type="STRING" id="1266660.A0A1G4IU41"/>
<feature type="compositionally biased region" description="Low complexity" evidence="1">
    <location>
        <begin position="102"/>
        <end position="113"/>
    </location>
</feature>
<evidence type="ECO:0000259" key="2">
    <source>
        <dbReference type="Pfam" id="PF16997"/>
    </source>
</evidence>
<dbReference type="EMBL" id="LT598456">
    <property type="protein sequence ID" value="SCU80451.1"/>
    <property type="molecule type" value="Genomic_DNA"/>
</dbReference>
<name>A0A1G4IU41_9SACH</name>
<accession>A0A1G4IU41</accession>
<feature type="domain" description="Rad61 Wapl" evidence="2">
    <location>
        <begin position="199"/>
        <end position="569"/>
    </location>
</feature>